<keyword evidence="2" id="KW-1185">Reference proteome</keyword>
<name>A0ABN0Z4D3_9BACI</name>
<sequence length="433" mass="46465">MATLIKTPQDLDNIRNDLSGTYELANDIDMSGFGDLTPLSNIDNRFTGSFDGKGHVIRNLTINSTTDYVGLFGIDNGSTIKNVGLLNVIVSNTGSHTGALIGRLYGTVDKCYSKGTVDGADNTGGLIGSAYGGITNDSYSHANVTGNKYVGGFIGHGGAGYSNAELYRCYSMGTVSGTSDVGAFIGYYDGTTMKNAYYNSDVYSTDPKATGLTTTQIGQKSSYTDWDFTNTWLMDGEPYLRVLGKPTTPSKEESRTTISYTNPIYSSISIDLPPQSENVTVNTFVSKVTANTNVAQITNKNVSTYVSSIHSKATQDAVSPNTDTRNVTGYISPIQSNVITDTFSLNKGNLNVTSYINPIQANVNAVFNRGEISVNRNVSSHINPIVTDVITPIDSLPMIGHISIIKNFSNTEIHTNPTNTTFVVNPSYSEVVK</sequence>
<dbReference type="EMBL" id="BAAADM010000015">
    <property type="protein sequence ID" value="GAA0432669.1"/>
    <property type="molecule type" value="Genomic_DNA"/>
</dbReference>
<reference evidence="1 2" key="1">
    <citation type="journal article" date="2019" name="Int. J. Syst. Evol. Microbiol.">
        <title>The Global Catalogue of Microorganisms (GCM) 10K type strain sequencing project: providing services to taxonomists for standard genome sequencing and annotation.</title>
        <authorList>
            <consortium name="The Broad Institute Genomics Platform"/>
            <consortium name="The Broad Institute Genome Sequencing Center for Infectious Disease"/>
            <person name="Wu L."/>
            <person name="Ma J."/>
        </authorList>
    </citation>
    <scope>NUCLEOTIDE SEQUENCE [LARGE SCALE GENOMIC DNA]</scope>
    <source>
        <strain evidence="1 2">JCM 12149</strain>
    </source>
</reference>
<accession>A0ABN0Z4D3</accession>
<organism evidence="1 2">
    <name type="scientific">Lentibacillus halophilus</name>
    <dbReference type="NCBI Taxonomy" id="295065"/>
    <lineage>
        <taxon>Bacteria</taxon>
        <taxon>Bacillati</taxon>
        <taxon>Bacillota</taxon>
        <taxon>Bacilli</taxon>
        <taxon>Bacillales</taxon>
        <taxon>Bacillaceae</taxon>
        <taxon>Lentibacillus</taxon>
    </lineage>
</organism>
<evidence type="ECO:0008006" key="3">
    <source>
        <dbReference type="Google" id="ProtNLM"/>
    </source>
</evidence>
<protein>
    <recommendedName>
        <fullName evidence="3">The GLUG motif-containing protein</fullName>
    </recommendedName>
</protein>
<dbReference type="Gene3D" id="2.160.20.110">
    <property type="match status" value="1"/>
</dbReference>
<evidence type="ECO:0000313" key="1">
    <source>
        <dbReference type="EMBL" id="GAA0432669.1"/>
    </source>
</evidence>
<comment type="caution">
    <text evidence="1">The sequence shown here is derived from an EMBL/GenBank/DDBJ whole genome shotgun (WGS) entry which is preliminary data.</text>
</comment>
<dbReference type="Proteomes" id="UP001501459">
    <property type="component" value="Unassembled WGS sequence"/>
</dbReference>
<dbReference type="RefSeq" id="WP_343751148.1">
    <property type="nucleotide sequence ID" value="NZ_BAAADM010000015.1"/>
</dbReference>
<evidence type="ECO:0000313" key="2">
    <source>
        <dbReference type="Proteomes" id="UP001501459"/>
    </source>
</evidence>
<proteinExistence type="predicted"/>
<gene>
    <name evidence="1" type="ORF">GCM10008983_06600</name>
</gene>